<dbReference type="Gene3D" id="3.40.50.300">
    <property type="entry name" value="P-loop containing nucleotide triphosphate hydrolases"/>
    <property type="match status" value="1"/>
</dbReference>
<evidence type="ECO:0000313" key="11">
    <source>
        <dbReference type="Proteomes" id="UP000029264"/>
    </source>
</evidence>
<keyword evidence="5 8" id="KW-0418">Kinase</keyword>
<dbReference type="InterPro" id="IPR027417">
    <property type="entry name" value="P-loop_NTPase"/>
</dbReference>
<dbReference type="Pfam" id="PF01121">
    <property type="entry name" value="CoaE"/>
    <property type="match status" value="1"/>
</dbReference>
<evidence type="ECO:0000256" key="6">
    <source>
        <dbReference type="ARBA" id="ARBA00022840"/>
    </source>
</evidence>
<sequence>MADYIVGLTGGIGSGKSTVANLFAELGVVIVDADIIAREVVAKGSNGLQQIVNHFGDTILTADGALDRAKLREHIFQHPNERTWLNALLHPLIRQRMVAQCQQARSPYALMVVPLLFENHLERLVNHTLVIDIAEETQIRRTIERDQVSKAQVRSIMSSQIGREQRLKGADDVVSNEGDVDALRSQILALHKKYLNQSVTAKKRHE</sequence>
<reference evidence="10 11" key="1">
    <citation type="submission" date="2014-06" db="EMBL/GenBank/DDBJ databases">
        <title>Shewanella sp. YQH10.</title>
        <authorList>
            <person name="Liu Y."/>
            <person name="Zeng R."/>
        </authorList>
    </citation>
    <scope>NUCLEOTIDE SEQUENCE [LARGE SCALE GENOMIC DNA]</scope>
    <source>
        <strain evidence="10 11">YQH10</strain>
    </source>
</reference>
<dbReference type="Proteomes" id="UP000029264">
    <property type="component" value="Unassembled WGS sequence"/>
</dbReference>
<dbReference type="PROSITE" id="PS51219">
    <property type="entry name" value="DPCK"/>
    <property type="match status" value="1"/>
</dbReference>
<evidence type="ECO:0000313" key="10">
    <source>
        <dbReference type="EMBL" id="KFZ36185.1"/>
    </source>
</evidence>
<dbReference type="STRING" id="1515746.HR45_17500"/>
<evidence type="ECO:0000256" key="8">
    <source>
        <dbReference type="HAMAP-Rule" id="MF_00376"/>
    </source>
</evidence>
<evidence type="ECO:0000256" key="5">
    <source>
        <dbReference type="ARBA" id="ARBA00022777"/>
    </source>
</evidence>
<dbReference type="UniPathway" id="UPA00241">
    <property type="reaction ID" value="UER00356"/>
</dbReference>
<dbReference type="GO" id="GO:0005737">
    <property type="term" value="C:cytoplasm"/>
    <property type="evidence" value="ECO:0007669"/>
    <property type="project" value="UniProtKB-SubCell"/>
</dbReference>
<name>A0A094J8C4_9GAMM</name>
<evidence type="ECO:0000256" key="3">
    <source>
        <dbReference type="ARBA" id="ARBA00022679"/>
    </source>
</evidence>
<keyword evidence="4 8" id="KW-0547">Nucleotide-binding</keyword>
<dbReference type="EMBL" id="JPEO01000022">
    <property type="protein sequence ID" value="KFZ36185.1"/>
    <property type="molecule type" value="Genomic_DNA"/>
</dbReference>
<dbReference type="HAMAP" id="MF_00376">
    <property type="entry name" value="Dephospho_CoA_kinase"/>
    <property type="match status" value="1"/>
</dbReference>
<dbReference type="PANTHER" id="PTHR10695:SF46">
    <property type="entry name" value="BIFUNCTIONAL COENZYME A SYNTHASE-RELATED"/>
    <property type="match status" value="1"/>
</dbReference>
<dbReference type="RefSeq" id="WP_037445435.1">
    <property type="nucleotide sequence ID" value="NZ_JPEO01000022.1"/>
</dbReference>
<evidence type="ECO:0000256" key="9">
    <source>
        <dbReference type="NCBIfam" id="TIGR00152"/>
    </source>
</evidence>
<organism evidence="10 11">
    <name type="scientific">Shewanella mangrovi</name>
    <dbReference type="NCBI Taxonomy" id="1515746"/>
    <lineage>
        <taxon>Bacteria</taxon>
        <taxon>Pseudomonadati</taxon>
        <taxon>Pseudomonadota</taxon>
        <taxon>Gammaproteobacteria</taxon>
        <taxon>Alteromonadales</taxon>
        <taxon>Shewanellaceae</taxon>
        <taxon>Shewanella</taxon>
    </lineage>
</organism>
<keyword evidence="6 8" id="KW-0067">ATP-binding</keyword>
<dbReference type="GO" id="GO:0005524">
    <property type="term" value="F:ATP binding"/>
    <property type="evidence" value="ECO:0007669"/>
    <property type="project" value="UniProtKB-UniRule"/>
</dbReference>
<gene>
    <name evidence="8 10" type="primary">coaE</name>
    <name evidence="10" type="ORF">HR45_17500</name>
</gene>
<keyword evidence="3 8" id="KW-0808">Transferase</keyword>
<comment type="pathway">
    <text evidence="8">Cofactor biosynthesis; coenzyme A biosynthesis; CoA from (R)-pantothenate: step 5/5.</text>
</comment>
<dbReference type="CDD" id="cd02022">
    <property type="entry name" value="DPCK"/>
    <property type="match status" value="1"/>
</dbReference>
<feature type="binding site" evidence="8">
    <location>
        <begin position="13"/>
        <end position="18"/>
    </location>
    <ligand>
        <name>ATP</name>
        <dbReference type="ChEBI" id="CHEBI:30616"/>
    </ligand>
</feature>
<keyword evidence="7 8" id="KW-0173">Coenzyme A biosynthesis</keyword>
<dbReference type="AlphaFoldDB" id="A0A094J8C4"/>
<evidence type="ECO:0000256" key="4">
    <source>
        <dbReference type="ARBA" id="ARBA00022741"/>
    </source>
</evidence>
<dbReference type="InterPro" id="IPR001977">
    <property type="entry name" value="Depp_CoAkinase"/>
</dbReference>
<evidence type="ECO:0000256" key="2">
    <source>
        <dbReference type="ARBA" id="ARBA00022490"/>
    </source>
</evidence>
<comment type="similarity">
    <text evidence="1 8">Belongs to the CoaE family.</text>
</comment>
<dbReference type="OrthoDB" id="9812943at2"/>
<evidence type="ECO:0000256" key="1">
    <source>
        <dbReference type="ARBA" id="ARBA00009018"/>
    </source>
</evidence>
<dbReference type="EC" id="2.7.1.24" evidence="8 9"/>
<comment type="catalytic activity">
    <reaction evidence="8">
        <text>3'-dephospho-CoA + ATP = ADP + CoA + H(+)</text>
        <dbReference type="Rhea" id="RHEA:18245"/>
        <dbReference type="ChEBI" id="CHEBI:15378"/>
        <dbReference type="ChEBI" id="CHEBI:30616"/>
        <dbReference type="ChEBI" id="CHEBI:57287"/>
        <dbReference type="ChEBI" id="CHEBI:57328"/>
        <dbReference type="ChEBI" id="CHEBI:456216"/>
        <dbReference type="EC" id="2.7.1.24"/>
    </reaction>
</comment>
<dbReference type="eggNOG" id="COG0237">
    <property type="taxonomic scope" value="Bacteria"/>
</dbReference>
<dbReference type="NCBIfam" id="TIGR00152">
    <property type="entry name" value="dephospho-CoA kinase"/>
    <property type="match status" value="1"/>
</dbReference>
<keyword evidence="11" id="KW-1185">Reference proteome</keyword>
<dbReference type="GO" id="GO:0015937">
    <property type="term" value="P:coenzyme A biosynthetic process"/>
    <property type="evidence" value="ECO:0007669"/>
    <property type="project" value="UniProtKB-UniRule"/>
</dbReference>
<protein>
    <recommendedName>
        <fullName evidence="8 9">Dephospho-CoA kinase</fullName>
        <ecNumber evidence="8 9">2.7.1.24</ecNumber>
    </recommendedName>
    <alternativeName>
        <fullName evidence="8">Dephosphocoenzyme A kinase</fullName>
    </alternativeName>
</protein>
<comment type="caution">
    <text evidence="10">The sequence shown here is derived from an EMBL/GenBank/DDBJ whole genome shotgun (WGS) entry which is preliminary data.</text>
</comment>
<dbReference type="PANTHER" id="PTHR10695">
    <property type="entry name" value="DEPHOSPHO-COA KINASE-RELATED"/>
    <property type="match status" value="1"/>
</dbReference>
<comment type="subcellular location">
    <subcellularLocation>
        <location evidence="8">Cytoplasm</location>
    </subcellularLocation>
</comment>
<dbReference type="FunFam" id="3.40.50.300:FF:000518">
    <property type="entry name" value="Dephospho-CoA kinase"/>
    <property type="match status" value="1"/>
</dbReference>
<comment type="function">
    <text evidence="8">Catalyzes the phosphorylation of the 3'-hydroxyl group of dephosphocoenzyme A to form coenzyme A.</text>
</comment>
<dbReference type="GO" id="GO:0004140">
    <property type="term" value="F:dephospho-CoA kinase activity"/>
    <property type="evidence" value="ECO:0007669"/>
    <property type="project" value="UniProtKB-UniRule"/>
</dbReference>
<proteinExistence type="inferred from homology"/>
<evidence type="ECO:0000256" key="7">
    <source>
        <dbReference type="ARBA" id="ARBA00022993"/>
    </source>
</evidence>
<keyword evidence="2 8" id="KW-0963">Cytoplasm</keyword>
<dbReference type="SUPFAM" id="SSF52540">
    <property type="entry name" value="P-loop containing nucleoside triphosphate hydrolases"/>
    <property type="match status" value="1"/>
</dbReference>
<accession>A0A094J8C4</accession>